<dbReference type="OrthoDB" id="160374at2759"/>
<proteinExistence type="predicted"/>
<evidence type="ECO:0000259" key="2">
    <source>
        <dbReference type="Pfam" id="PF10441"/>
    </source>
</evidence>
<reference evidence="3 4" key="1">
    <citation type="submission" date="2016-07" db="EMBL/GenBank/DDBJ databases">
        <title>Pervasive Adenine N6-methylation of Active Genes in Fungi.</title>
        <authorList>
            <consortium name="DOE Joint Genome Institute"/>
            <person name="Mondo S.J."/>
            <person name="Dannebaum R.O."/>
            <person name="Kuo R.C."/>
            <person name="Labutti K."/>
            <person name="Haridas S."/>
            <person name="Kuo A."/>
            <person name="Salamov A."/>
            <person name="Ahrendt S.R."/>
            <person name="Lipzen A."/>
            <person name="Sullivan W."/>
            <person name="Andreopoulos W.B."/>
            <person name="Clum A."/>
            <person name="Lindquist E."/>
            <person name="Daum C."/>
            <person name="Ramamoorthy G.K."/>
            <person name="Gryganskyi A."/>
            <person name="Culley D."/>
            <person name="Magnuson J.K."/>
            <person name="James T.Y."/>
            <person name="O'Malley M.A."/>
            <person name="Stajich J.E."/>
            <person name="Spatafora J.W."/>
            <person name="Visel A."/>
            <person name="Grigoriev I.V."/>
        </authorList>
    </citation>
    <scope>NUCLEOTIDE SEQUENCE [LARGE SCALE GENOMIC DNA]</scope>
    <source>
        <strain evidence="3 4">NRRL 3301</strain>
    </source>
</reference>
<dbReference type="PANTHER" id="PTHR15682">
    <property type="entry name" value="UNHEALTHY RIBOSOME BIOGENESIS PROTEIN 2 HOMOLOG"/>
    <property type="match status" value="1"/>
</dbReference>
<protein>
    <recommendedName>
        <fullName evidence="2">Nucleolar 27S pre-rRNA processing Urb2/Npa2 C-terminal domain-containing protein</fullName>
    </recommendedName>
</protein>
<comment type="caution">
    <text evidence="3">The sequence shown here is derived from an EMBL/GenBank/DDBJ whole genome shotgun (WGS) entry which is preliminary data.</text>
</comment>
<evidence type="ECO:0000256" key="1">
    <source>
        <dbReference type="SAM" id="MobiDB-lite"/>
    </source>
</evidence>
<organism evidence="3 4">
    <name type="scientific">Hesseltinella vesiculosa</name>
    <dbReference type="NCBI Taxonomy" id="101127"/>
    <lineage>
        <taxon>Eukaryota</taxon>
        <taxon>Fungi</taxon>
        <taxon>Fungi incertae sedis</taxon>
        <taxon>Mucoromycota</taxon>
        <taxon>Mucoromycotina</taxon>
        <taxon>Mucoromycetes</taxon>
        <taxon>Mucorales</taxon>
        <taxon>Cunninghamellaceae</taxon>
        <taxon>Hesseltinella</taxon>
    </lineage>
</organism>
<dbReference type="GO" id="GO:0042254">
    <property type="term" value="P:ribosome biogenesis"/>
    <property type="evidence" value="ECO:0007669"/>
    <property type="project" value="TreeGrafter"/>
</dbReference>
<feature type="compositionally biased region" description="Low complexity" evidence="1">
    <location>
        <begin position="1085"/>
        <end position="1097"/>
    </location>
</feature>
<dbReference type="PANTHER" id="PTHR15682:SF2">
    <property type="entry name" value="UNHEALTHY RIBOSOME BIOGENESIS PROTEIN 2 HOMOLOG"/>
    <property type="match status" value="1"/>
</dbReference>
<evidence type="ECO:0000313" key="4">
    <source>
        <dbReference type="Proteomes" id="UP000242146"/>
    </source>
</evidence>
<name>A0A1X2G3H7_9FUNG</name>
<sequence length="1232" mass="137772">MVEALLSALIKQIQQDLSDQTQSDALNTLVTMASSVLDRFGSLTSQAGSRKKVYTVFMTKCFSSLLFIRRQLSHLMPACPFVAQLSTLLCQVLYHRDTIFEYNSILLESDYDAILHSSNKSTSYVSKLFTEAAALMDLDETSQLDDGSQQYILASLDKLMQIDISLVEPSMSLIWPVLVQPNIDAEQACFAFGKTVLELYAASRQVDTFVDELLNTIDALIVDDIHATLKKPLFSKLFLKQFAAIISKHVPGPQIVTLFDRFTAALNQSQDSAKQATSMLLVSSYMVCFVSSLRLGFHQRRWFEQSSVQLFTSLLQPSMLQTTDNVDNALPALQVHFALANAFYDVYWLKLDPAVRDELASHLSQRFLRAVQQETQTSMLFMIYSTNVLFQHLYYSAFDSGCSLSSTRNVSLIEGPVNAALQASQHKNTTWDGQLESIKTLEQVQLALWKLMLDEWFDTVSAVLEDDKLGSRLVTEILLGSHMQTAIMDPNLVTRQQISLTLLRSANFYEAKLFHDKSVATLLSAVTSLFETMAKEDTNLIIVRILDLDLDAPHAVPKETVASLSELLVTSLSSPVDKPMTPDTSDFIQSLSHYIDVLLLFPVDFYRKSDRSHLLWLFFLVDAWLLTFAEASDAVLRCSLSCRSMCLRFMNTMGSIGVLNANPALLHWMVTTVHHWQNSDVALVQDKLEAWTQVTTEIDIKVLGAILSMASGKSIDKQTASYLQYTVEHRLASFSPANLLWTLNLVKMVNQYLPSFLRKEGSLQEDPTILGTYTGVTNLAATLSSDLSQYNACLENNDDLPVADLKHLSLCLQGVSFVQDYSQMLASLDFDMSSLVVLVPKLVTPYLSWLPPRLAQQEALSTIGPFVSAICSILAPLKQDDKTVELFDIFTTVFGLVLDKDTAVVDALNANFAHWIRHLSHDQLLVLAQRFVLQSNSIDLESNVNADIAANDVLLSMISLLTSCTKDGQKQAVRPYVSIYVTKVAAMAGKSKHIRFLDRTLDLLQQLTGEKIMYPKNKDDLECQLTRQLASSMHRKIGMIMANIARLHRDPLSDTIGPFVAILDALLQCFKSSSMSLVQTRPLVTSNASSTNTPSSEPSKKKRKTDHTLARCDSLLQAFAPLDTPCAERFTRVISELTSKNTGDKRSDLVFHHISKHAPYMLLQYFVIQSDPIMNITVPAIKSSLTSAWHELLNLCNADDRMFILVGLNATGQELFKTFYATWKRDVKYSGQ</sequence>
<gene>
    <name evidence="3" type="ORF">DM01DRAFT_310112</name>
</gene>
<evidence type="ECO:0000313" key="3">
    <source>
        <dbReference type="EMBL" id="ORX43724.1"/>
    </source>
</evidence>
<dbReference type="Proteomes" id="UP000242146">
    <property type="component" value="Unassembled WGS sequence"/>
</dbReference>
<dbReference type="Pfam" id="PF10441">
    <property type="entry name" value="Urb2"/>
    <property type="match status" value="1"/>
</dbReference>
<dbReference type="InterPro" id="IPR052609">
    <property type="entry name" value="Ribosome_Biogenesis_Reg"/>
</dbReference>
<feature type="region of interest" description="Disordered" evidence="1">
    <location>
        <begin position="1084"/>
        <end position="1106"/>
    </location>
</feature>
<dbReference type="EMBL" id="MCGT01000053">
    <property type="protein sequence ID" value="ORX43724.1"/>
    <property type="molecule type" value="Genomic_DNA"/>
</dbReference>
<dbReference type="STRING" id="101127.A0A1X2G3H7"/>
<dbReference type="AlphaFoldDB" id="A0A1X2G3H7"/>
<feature type="domain" description="Nucleolar 27S pre-rRNA processing Urb2/Npa2 C-terminal" evidence="2">
    <location>
        <begin position="1022"/>
        <end position="1232"/>
    </location>
</feature>
<dbReference type="InterPro" id="IPR018849">
    <property type="entry name" value="Urb2/Npa2_C"/>
</dbReference>
<keyword evidence="4" id="KW-1185">Reference proteome</keyword>
<accession>A0A1X2G3H7</accession>
<dbReference type="GO" id="GO:0005730">
    <property type="term" value="C:nucleolus"/>
    <property type="evidence" value="ECO:0007669"/>
    <property type="project" value="TreeGrafter"/>
</dbReference>